<dbReference type="PROSITE" id="PS50181">
    <property type="entry name" value="FBOX"/>
    <property type="match status" value="1"/>
</dbReference>
<dbReference type="SMART" id="SM00256">
    <property type="entry name" value="FBOX"/>
    <property type="match status" value="1"/>
</dbReference>
<organism evidence="2 3">
    <name type="scientific">Caenorhabditis remanei</name>
    <name type="common">Caenorhabditis vulgaris</name>
    <dbReference type="NCBI Taxonomy" id="31234"/>
    <lineage>
        <taxon>Eukaryota</taxon>
        <taxon>Metazoa</taxon>
        <taxon>Ecdysozoa</taxon>
        <taxon>Nematoda</taxon>
        <taxon>Chromadorea</taxon>
        <taxon>Rhabditida</taxon>
        <taxon>Rhabditina</taxon>
        <taxon>Rhabditomorpha</taxon>
        <taxon>Rhabditoidea</taxon>
        <taxon>Rhabditidae</taxon>
        <taxon>Peloderinae</taxon>
        <taxon>Caenorhabditis</taxon>
    </lineage>
</organism>
<proteinExistence type="predicted"/>
<comment type="caution">
    <text evidence="2">The sequence shown here is derived from an EMBL/GenBank/DDBJ whole genome shotgun (WGS) entry which is preliminary data.</text>
</comment>
<dbReference type="PANTHER" id="PTHR23014:SF1">
    <property type="entry name" value="DUF38 DOMAIN-CONTAINING PROTEIN-RELATED"/>
    <property type="match status" value="1"/>
</dbReference>
<dbReference type="InterPro" id="IPR036047">
    <property type="entry name" value="F-box-like_dom_sf"/>
</dbReference>
<name>A0A6A5GJS4_CAERE</name>
<feature type="domain" description="F-box" evidence="1">
    <location>
        <begin position="428"/>
        <end position="477"/>
    </location>
</feature>
<dbReference type="RefSeq" id="XP_053583167.1">
    <property type="nucleotide sequence ID" value="XM_053734254.1"/>
</dbReference>
<dbReference type="Pfam" id="PF01827">
    <property type="entry name" value="FTH"/>
    <property type="match status" value="3"/>
</dbReference>
<dbReference type="Pfam" id="PF00646">
    <property type="entry name" value="F-box"/>
    <property type="match status" value="1"/>
</dbReference>
<reference evidence="2 3" key="1">
    <citation type="submission" date="2019-12" db="EMBL/GenBank/DDBJ databases">
        <title>Chromosome-level assembly of the Caenorhabditis remanei genome.</title>
        <authorList>
            <person name="Teterina A.A."/>
            <person name="Willis J.H."/>
            <person name="Phillips P.C."/>
        </authorList>
    </citation>
    <scope>NUCLEOTIDE SEQUENCE [LARGE SCALE GENOMIC DNA]</scope>
    <source>
        <strain evidence="2 3">PX506</strain>
        <tissue evidence="2">Whole organism</tissue>
    </source>
</reference>
<evidence type="ECO:0000313" key="3">
    <source>
        <dbReference type="Proteomes" id="UP000483820"/>
    </source>
</evidence>
<dbReference type="InterPro" id="IPR002900">
    <property type="entry name" value="DUF38/FTH_CAE_spp"/>
</dbReference>
<dbReference type="KEGG" id="crq:GCK72_021426"/>
<dbReference type="CTD" id="9808757"/>
<dbReference type="InterPro" id="IPR001810">
    <property type="entry name" value="F-box_dom"/>
</dbReference>
<accession>A0A6A5GJS4</accession>
<dbReference type="AlphaFoldDB" id="A0A6A5GJS4"/>
<gene>
    <name evidence="2" type="ORF">GCK72_021426</name>
</gene>
<dbReference type="EMBL" id="WUAV01000005">
    <property type="protein sequence ID" value="KAF1754861.1"/>
    <property type="molecule type" value="Genomic_DNA"/>
</dbReference>
<dbReference type="Proteomes" id="UP000483820">
    <property type="component" value="Chromosome V"/>
</dbReference>
<evidence type="ECO:0000259" key="1">
    <source>
        <dbReference type="PROSITE" id="PS50181"/>
    </source>
</evidence>
<protein>
    <recommendedName>
        <fullName evidence="1">F-box domain-containing protein</fullName>
    </recommendedName>
</protein>
<dbReference type="SUPFAM" id="SSF81383">
    <property type="entry name" value="F-box domain"/>
    <property type="match status" value="1"/>
</dbReference>
<evidence type="ECO:0000313" key="2">
    <source>
        <dbReference type="EMBL" id="KAF1754861.1"/>
    </source>
</evidence>
<dbReference type="PANTHER" id="PTHR23014">
    <property type="entry name" value="F-BOX A PROTEIN"/>
    <property type="match status" value="1"/>
</dbReference>
<dbReference type="GeneID" id="9808757"/>
<sequence>MEKIWRNKSHEGCPDFYNLSVCRDPKQNRCSCYDGPKIVLFLLVCTLPDVSTPLNQHDEAAASVDLVHVMKSPEIQLEIKAPRSNMTHFQLKILKSSFHQYVSVQHLLLLPSLTTEISQMAVEPEGFSIGYAGCSYDRNIEKPRLRDYPKASKSVPFDYIDCVKPDSNSKSIDLRVIGDFIIIFTTISSTPSSTNYSFDSCIDYFLWSALKHQKSLLDELSVIKKLYFYDELKDVRTFEKMFDRLINVLESRDRLLQVKSLMISVHGQDQLMQLLNHIDLKVLKRLEVYRLLEIEKLSDNGDDNSEFVLDLDILKECENLEKLDVKSFSISSSFRMFTHIPNLEVNMQTIYCEDLLLFKQTMLNSDINAHSEIRFEQFPDKSRFMENIGLVDDGSESFHVFPSKLFLTYWPASKCMKFNWKHIAVKGPDYLSKMPSTVMLEILKHCDYWKIHALRNTCHYLRDFIDDVQPDATIDSMKISVDKDSIYLNFETGSFVVKYQKSQSIIWKKKRQDYGEKFFQDLNYILRHPMLTVNDFSVTLSCAGSNTASKFYSDLEALLKSRVQPLSVQKLTLQVFFEEDVMSVLPYFEAGKLEAITIHRALLSGLNLSLDRIIETDQFKKAKEIEIPQFMVDVQMHHFCHFEKVRLHFLTIRLSDILMIKQKFFDSKTAQFFQVDFEKFPEISRLVEALGPPHMMPRRNCLKLRKVCHAFRDYIDCVKPDSNLKAINLEVRADMITVLLSTPSSTKDDEFLYKEHELLCLMQRGPRYAMFENNCVDLCVDDFLWPALKHQKSLLDELYVTRQLEFDENNQSIPQTPGKLLVPTFEKLFDSLINVLESRDRLLKVENLMISLTGKDQLMRLLRHVDLKALKRLQLIRLSETETYMDYRQDNSEYPLDLDILKDCKNLEELDVRRFSISSPLRMLAHIPNLKVNMQTISCEDLLLFKQNLENLNTFALSIIQFVQFPDKSRFMETIGLADDGSDSLHVFPSKLYLAYKPGLKRLKFNWKYT</sequence>